<feature type="domain" description="HTH araC/xylS-type" evidence="11">
    <location>
        <begin position="422"/>
        <end position="520"/>
    </location>
</feature>
<feature type="modified residue" description="4-aspartylphosphate" evidence="10">
    <location>
        <position position="55"/>
    </location>
</feature>
<evidence type="ECO:0000256" key="2">
    <source>
        <dbReference type="ARBA" id="ARBA00018672"/>
    </source>
</evidence>
<dbReference type="InterPro" id="IPR009057">
    <property type="entry name" value="Homeodomain-like_sf"/>
</dbReference>
<dbReference type="Gene3D" id="1.10.10.60">
    <property type="entry name" value="Homeodomain-like"/>
    <property type="match status" value="2"/>
</dbReference>
<dbReference type="InterPro" id="IPR051552">
    <property type="entry name" value="HptR"/>
</dbReference>
<dbReference type="EMBL" id="CP035945">
    <property type="protein sequence ID" value="QBE95780.1"/>
    <property type="molecule type" value="Genomic_DNA"/>
</dbReference>
<evidence type="ECO:0000256" key="6">
    <source>
        <dbReference type="ARBA" id="ARBA00023015"/>
    </source>
</evidence>
<evidence type="ECO:0000256" key="1">
    <source>
        <dbReference type="ARBA" id="ARBA00004496"/>
    </source>
</evidence>
<proteinExistence type="predicted"/>
<gene>
    <name evidence="13" type="ORF">PMF13cell1_01304</name>
</gene>
<evidence type="ECO:0000256" key="3">
    <source>
        <dbReference type="ARBA" id="ARBA00022490"/>
    </source>
</evidence>
<dbReference type="AlphaFoldDB" id="A0A4P6LX48"/>
<feature type="domain" description="Response regulatory" evidence="12">
    <location>
        <begin position="3"/>
        <end position="120"/>
    </location>
</feature>
<keyword evidence="7" id="KW-0238">DNA-binding</keyword>
<dbReference type="GO" id="GO:0005737">
    <property type="term" value="C:cytoplasm"/>
    <property type="evidence" value="ECO:0007669"/>
    <property type="project" value="UniProtKB-SubCell"/>
</dbReference>
<name>A0A4P6LX48_9FIRM</name>
<evidence type="ECO:0000259" key="12">
    <source>
        <dbReference type="PROSITE" id="PS50110"/>
    </source>
</evidence>
<dbReference type="Proteomes" id="UP000289794">
    <property type="component" value="Chromosome"/>
</dbReference>
<keyword evidence="4 10" id="KW-0597">Phosphoprotein</keyword>
<dbReference type="SMART" id="SM00342">
    <property type="entry name" value="HTH_ARAC"/>
    <property type="match status" value="1"/>
</dbReference>
<dbReference type="Pfam" id="PF00072">
    <property type="entry name" value="Response_reg"/>
    <property type="match status" value="1"/>
</dbReference>
<organism evidence="13 14">
    <name type="scientific">Blautia producta</name>
    <dbReference type="NCBI Taxonomy" id="33035"/>
    <lineage>
        <taxon>Bacteria</taxon>
        <taxon>Bacillati</taxon>
        <taxon>Bacillota</taxon>
        <taxon>Clostridia</taxon>
        <taxon>Lachnospirales</taxon>
        <taxon>Lachnospiraceae</taxon>
        <taxon>Blautia</taxon>
    </lineage>
</organism>
<dbReference type="PANTHER" id="PTHR42713:SF3">
    <property type="entry name" value="TRANSCRIPTIONAL REGULATORY PROTEIN HPTR"/>
    <property type="match status" value="1"/>
</dbReference>
<evidence type="ECO:0000256" key="9">
    <source>
        <dbReference type="ARBA" id="ARBA00024867"/>
    </source>
</evidence>
<dbReference type="InterPro" id="IPR018060">
    <property type="entry name" value="HTH_AraC"/>
</dbReference>
<dbReference type="GO" id="GO:0000160">
    <property type="term" value="P:phosphorelay signal transduction system"/>
    <property type="evidence" value="ECO:0007669"/>
    <property type="project" value="UniProtKB-KW"/>
</dbReference>
<accession>A0A4P6LX48</accession>
<keyword evidence="3" id="KW-0963">Cytoplasm</keyword>
<dbReference type="CDD" id="cd17536">
    <property type="entry name" value="REC_YesN-like"/>
    <property type="match status" value="1"/>
</dbReference>
<dbReference type="InterPro" id="IPR001789">
    <property type="entry name" value="Sig_transdc_resp-reg_receiver"/>
</dbReference>
<dbReference type="SUPFAM" id="SSF46689">
    <property type="entry name" value="Homeodomain-like"/>
    <property type="match status" value="2"/>
</dbReference>
<evidence type="ECO:0000256" key="5">
    <source>
        <dbReference type="ARBA" id="ARBA00023012"/>
    </source>
</evidence>
<sequence length="523" mass="62003">MFKIIIADDEPVIIRGLKKMMNWERLNAEVIGEAANGEELLKKTEELKPDIIISDVAMPRKTGLDVIRQIRENGWKIKVIFLSGYQEFDYVKKAISYEAVDYLLKPVGQEELEQSILRAEKMLRTDSPMEYWEEEKDDMQTVFKKINSEYECRDLYSHFQEMGIETEGKQFVGVCFAISPELNRKVTDQNMRELLRFSIFKRIQDHLRENKCGFVIKREPNSSNVVLLMEKDCEEEWVKREIGRIRECIYGEYKTWLITGVGKCVEQAADLKYAYKTAKFSCELYYFCREEVVWYQEISREFCSSFEDYNSCYKELLDQILNRREEWTKTLSRILDIIENLHYGNRYAAENRSIAMAMDLFRDLQEYHVLTDGVREEYDRFTAKIRTQSTFRDLKKLVCIYLEKLIGENVCSGADSERESITLVKNYIQEHYAEDISLGSMAKMVYMNPYYFSTFFKKETGQNFKNYLVEVRMRQAMRLLMASDMKTYELAEAVGYHDVRTFTDKFREVFGDSPSAYKKRRKI</sequence>
<evidence type="ECO:0000313" key="14">
    <source>
        <dbReference type="Proteomes" id="UP000289794"/>
    </source>
</evidence>
<dbReference type="GO" id="GO:0003700">
    <property type="term" value="F:DNA-binding transcription factor activity"/>
    <property type="evidence" value="ECO:0007669"/>
    <property type="project" value="InterPro"/>
</dbReference>
<dbReference type="SUPFAM" id="SSF52172">
    <property type="entry name" value="CheY-like"/>
    <property type="match status" value="1"/>
</dbReference>
<comment type="function">
    <text evidence="9">May play the central regulatory role in sporulation. It may be an element of the effector pathway responsible for the activation of sporulation genes in response to nutritional stress. Spo0A may act in concert with spo0H (a sigma factor) to control the expression of some genes that are critical to the sporulation process.</text>
</comment>
<dbReference type="InterPro" id="IPR011006">
    <property type="entry name" value="CheY-like_superfamily"/>
</dbReference>
<evidence type="ECO:0000256" key="7">
    <source>
        <dbReference type="ARBA" id="ARBA00023125"/>
    </source>
</evidence>
<evidence type="ECO:0000256" key="4">
    <source>
        <dbReference type="ARBA" id="ARBA00022553"/>
    </source>
</evidence>
<keyword evidence="5" id="KW-0902">Two-component regulatory system</keyword>
<dbReference type="RefSeq" id="WP_130180213.1">
    <property type="nucleotide sequence ID" value="NZ_CP035945.1"/>
</dbReference>
<dbReference type="PROSITE" id="PS01124">
    <property type="entry name" value="HTH_ARAC_FAMILY_2"/>
    <property type="match status" value="1"/>
</dbReference>
<dbReference type="Gene3D" id="3.40.50.2300">
    <property type="match status" value="1"/>
</dbReference>
<dbReference type="KEGG" id="bpro:PMF13cell1_01304"/>
<dbReference type="PANTHER" id="PTHR42713">
    <property type="entry name" value="HISTIDINE KINASE-RELATED"/>
    <property type="match status" value="1"/>
</dbReference>
<comment type="subcellular location">
    <subcellularLocation>
        <location evidence="1">Cytoplasm</location>
    </subcellularLocation>
</comment>
<keyword evidence="8" id="KW-0804">Transcription</keyword>
<evidence type="ECO:0000313" key="13">
    <source>
        <dbReference type="EMBL" id="QBE95780.1"/>
    </source>
</evidence>
<evidence type="ECO:0000256" key="8">
    <source>
        <dbReference type="ARBA" id="ARBA00023163"/>
    </source>
</evidence>
<keyword evidence="6" id="KW-0805">Transcription regulation</keyword>
<evidence type="ECO:0000256" key="10">
    <source>
        <dbReference type="PROSITE-ProRule" id="PRU00169"/>
    </source>
</evidence>
<protein>
    <recommendedName>
        <fullName evidence="2">Stage 0 sporulation protein A homolog</fullName>
    </recommendedName>
</protein>
<evidence type="ECO:0000259" key="11">
    <source>
        <dbReference type="PROSITE" id="PS01124"/>
    </source>
</evidence>
<dbReference type="GO" id="GO:0043565">
    <property type="term" value="F:sequence-specific DNA binding"/>
    <property type="evidence" value="ECO:0007669"/>
    <property type="project" value="InterPro"/>
</dbReference>
<dbReference type="SMART" id="SM00448">
    <property type="entry name" value="REC"/>
    <property type="match status" value="1"/>
</dbReference>
<reference evidence="13 14" key="1">
    <citation type="submission" date="2019-01" db="EMBL/GenBank/DDBJ databases">
        <title>PMF-metabolizing Aryl O-demethylase.</title>
        <authorList>
            <person name="Kim M."/>
        </authorList>
    </citation>
    <scope>NUCLEOTIDE SEQUENCE [LARGE SCALE GENOMIC DNA]</scope>
    <source>
        <strain evidence="13 14">PMF1</strain>
    </source>
</reference>
<dbReference type="PROSITE" id="PS50110">
    <property type="entry name" value="RESPONSE_REGULATORY"/>
    <property type="match status" value="1"/>
</dbReference>
<dbReference type="Pfam" id="PF12833">
    <property type="entry name" value="HTH_18"/>
    <property type="match status" value="1"/>
</dbReference>